<evidence type="ECO:0000313" key="1">
    <source>
        <dbReference type="EMBL" id="SLM11236.1"/>
    </source>
</evidence>
<organism evidence="1">
    <name type="scientific">uncultured spirochete</name>
    <dbReference type="NCBI Taxonomy" id="156406"/>
    <lineage>
        <taxon>Bacteria</taxon>
        <taxon>Pseudomonadati</taxon>
        <taxon>Spirochaetota</taxon>
        <taxon>Spirochaetia</taxon>
        <taxon>Spirochaetales</taxon>
        <taxon>environmental samples</taxon>
    </lineage>
</organism>
<gene>
    <name evidence="1" type="ORF">SPIROBIBN47_190014</name>
</gene>
<evidence type="ECO:0008006" key="2">
    <source>
        <dbReference type="Google" id="ProtNLM"/>
    </source>
</evidence>
<reference evidence="1" key="1">
    <citation type="submission" date="2017-02" db="EMBL/GenBank/DDBJ databases">
        <authorList>
            <person name="Regsiter A."/>
            <person name="William W."/>
        </authorList>
    </citation>
    <scope>NUCLEOTIDE SEQUENCE</scope>
    <source>
        <strain evidence="1">Bib</strain>
    </source>
</reference>
<dbReference type="EMBL" id="FWDM01000011">
    <property type="protein sequence ID" value="SLM11236.1"/>
    <property type="molecule type" value="Genomic_DNA"/>
</dbReference>
<protein>
    <recommendedName>
        <fullName evidence="2">Nucleotidyl transferase domain-containing protein</fullName>
    </recommendedName>
</protein>
<name>A0A3P3XGV9_9SPIR</name>
<accession>A0A3P3XGV9</accession>
<dbReference type="AlphaFoldDB" id="A0A3P3XGV9"/>
<proteinExistence type="predicted"/>
<sequence>MTEMANTHDIAKTAGTAGAPNAARAASAANAINAAPLFEAFSMPESPVDESMRRALFVQLTAQLLRSAFAGRALSITFLAGAGTRWKASLLKARENPGAWPAGEVAASFPLDAPRGLFPVPDFIHGEKGEGRIAMAAYAVEAVRAIKEHILVVRGWEREIEAQVLNPLEMPHSRIAFFTQKEGPDGQVSGHGDAALQCMSLWQNARYVVTNFAGDANSPLTVELALRAFAAFDAKGIEIGVIIPVAMTEKPAYPVFLEENGLPAGFWHEKLAGSKPNAAPTSLTNVGIRVYRADWLRRALLLLKERYYVEGQGPDAGWHIPGNDPSKRECALDNVDNLLAEMRLARVMPVSLPRELTPLKSLGEYPAFVQAVKEVQREWREIRRE</sequence>